<dbReference type="AlphaFoldDB" id="A0A6M4GSG5"/>
<feature type="chain" id="PRO_5026868815" evidence="1">
    <location>
        <begin position="22"/>
        <end position="299"/>
    </location>
</feature>
<protein>
    <submittedName>
        <fullName evidence="2">Uncharacterized protein</fullName>
    </submittedName>
</protein>
<dbReference type="RefSeq" id="WP_171090184.1">
    <property type="nucleotide sequence ID" value="NZ_CP053069.1"/>
</dbReference>
<dbReference type="InterPro" id="IPR011042">
    <property type="entry name" value="6-blade_b-propeller_TolB-like"/>
</dbReference>
<name>A0A6M4GSG5_9PROT</name>
<organism evidence="2 3">
    <name type="scientific">Usitatibacter rugosus</name>
    <dbReference type="NCBI Taxonomy" id="2732067"/>
    <lineage>
        <taxon>Bacteria</taxon>
        <taxon>Pseudomonadati</taxon>
        <taxon>Pseudomonadota</taxon>
        <taxon>Betaproteobacteria</taxon>
        <taxon>Nitrosomonadales</taxon>
        <taxon>Usitatibacteraceae</taxon>
        <taxon>Usitatibacter</taxon>
    </lineage>
</organism>
<reference evidence="2 3" key="1">
    <citation type="submission" date="2020-04" db="EMBL/GenBank/DDBJ databases">
        <title>Usitatibacter rugosus gen. nov., sp. nov. and Usitatibacter palustris sp. nov., novel members of Usitatibacteraceae fam. nov. within the order Nitrosomonadales isolated from soil.</title>
        <authorList>
            <person name="Huber K.J."/>
            <person name="Neumann-Schaal M."/>
            <person name="Geppert A."/>
            <person name="Luckner M."/>
            <person name="Wanner G."/>
            <person name="Overmann J."/>
        </authorList>
    </citation>
    <scope>NUCLEOTIDE SEQUENCE [LARGE SCALE GENOMIC DNA]</scope>
    <source>
        <strain evidence="2 3">0125_3</strain>
    </source>
</reference>
<keyword evidence="3" id="KW-1185">Reference proteome</keyword>
<dbReference type="EMBL" id="CP053069">
    <property type="protein sequence ID" value="QJR10005.1"/>
    <property type="molecule type" value="Genomic_DNA"/>
</dbReference>
<dbReference type="Proteomes" id="UP000501534">
    <property type="component" value="Chromosome"/>
</dbReference>
<dbReference type="KEGG" id="uru:DSM104443_01056"/>
<accession>A0A6M4GSG5</accession>
<keyword evidence="1" id="KW-0732">Signal</keyword>
<dbReference type="SUPFAM" id="SSF101898">
    <property type="entry name" value="NHL repeat"/>
    <property type="match status" value="1"/>
</dbReference>
<sequence>MNIKNPIAVATTLFLATLAHGADAWKVTSDKPVTGLVFPESVGCDAAGKALYVGSFGGTELKPGEKDGKGSIAKLSLDGKVIDAKFLPAHGEVMNKPKGIWIAGNRLWVTDIDGVWIFDLKTRKSRKLDLPGVTFANDPAVRGNVLIVTDNRSDKLMRVEPADFLDAKVQPKISEVFSGKSVNPNGVYPGAGDSWLVVGFVSADSPRAIFTVGKDGEPKPISTPIGRLDGVARLADGTLLVTDWNTGALFAWNGEGTRQDLAKDFKGPADFCTLPDGKGYTVYVPDLVKSEVRILKLSR</sequence>
<evidence type="ECO:0000256" key="1">
    <source>
        <dbReference type="SAM" id="SignalP"/>
    </source>
</evidence>
<evidence type="ECO:0000313" key="3">
    <source>
        <dbReference type="Proteomes" id="UP000501534"/>
    </source>
</evidence>
<feature type="signal peptide" evidence="1">
    <location>
        <begin position="1"/>
        <end position="21"/>
    </location>
</feature>
<dbReference type="Gene3D" id="2.120.10.30">
    <property type="entry name" value="TolB, C-terminal domain"/>
    <property type="match status" value="1"/>
</dbReference>
<proteinExistence type="predicted"/>
<gene>
    <name evidence="2" type="ORF">DSM104443_01056</name>
</gene>
<evidence type="ECO:0000313" key="2">
    <source>
        <dbReference type="EMBL" id="QJR10005.1"/>
    </source>
</evidence>